<keyword evidence="3" id="KW-1185">Reference proteome</keyword>
<reference evidence="2" key="1">
    <citation type="submission" date="2021-01" db="UniProtKB">
        <authorList>
            <consortium name="EnsemblPlants"/>
        </authorList>
    </citation>
    <scope>IDENTIFICATION</scope>
</reference>
<name>A0A7N0T6Z2_KALFE</name>
<dbReference type="Proteomes" id="UP000594263">
    <property type="component" value="Unplaced"/>
</dbReference>
<dbReference type="InterPro" id="IPR053052">
    <property type="entry name" value="Imprinting_Balance_Reg"/>
</dbReference>
<dbReference type="AlphaFoldDB" id="A0A7N0T6Z2"/>
<dbReference type="Gramene" id="Kaladp0024s0512.1.v1.1">
    <property type="protein sequence ID" value="Kaladp0024s0512.1.v1.1.CDS.1"/>
    <property type="gene ID" value="Kaladp0024s0512.v1.1"/>
</dbReference>
<evidence type="ECO:0000256" key="1">
    <source>
        <dbReference type="SAM" id="MobiDB-lite"/>
    </source>
</evidence>
<feature type="compositionally biased region" description="Low complexity" evidence="1">
    <location>
        <begin position="305"/>
        <end position="314"/>
    </location>
</feature>
<organism evidence="2 3">
    <name type="scientific">Kalanchoe fedtschenkoi</name>
    <name type="common">Lavender scallops</name>
    <name type="synonym">South American air plant</name>
    <dbReference type="NCBI Taxonomy" id="63787"/>
    <lineage>
        <taxon>Eukaryota</taxon>
        <taxon>Viridiplantae</taxon>
        <taxon>Streptophyta</taxon>
        <taxon>Embryophyta</taxon>
        <taxon>Tracheophyta</taxon>
        <taxon>Spermatophyta</taxon>
        <taxon>Magnoliopsida</taxon>
        <taxon>eudicotyledons</taxon>
        <taxon>Gunneridae</taxon>
        <taxon>Pentapetalae</taxon>
        <taxon>Saxifragales</taxon>
        <taxon>Crassulaceae</taxon>
        <taxon>Kalanchoe</taxon>
    </lineage>
</organism>
<dbReference type="SUPFAM" id="SSF46565">
    <property type="entry name" value="Chaperone J-domain"/>
    <property type="match status" value="1"/>
</dbReference>
<protein>
    <recommendedName>
        <fullName evidence="4">J domain-containing protein</fullName>
    </recommendedName>
</protein>
<dbReference type="EnsemblPlants" id="Kaladp0024s0512.1.v1.1">
    <property type="protein sequence ID" value="Kaladp0024s0512.1.v1.1.CDS.1"/>
    <property type="gene ID" value="Kaladp0024s0512.v1.1"/>
</dbReference>
<dbReference type="OMA" id="VRTQFEK"/>
<feature type="compositionally biased region" description="Basic residues" evidence="1">
    <location>
        <begin position="271"/>
        <end position="285"/>
    </location>
</feature>
<dbReference type="PANTHER" id="PTHR45496">
    <property type="entry name" value="CHAPERONE DNAJ-DOMAIN SUPERFAMILY PROTEIN"/>
    <property type="match status" value="1"/>
</dbReference>
<sequence>MEAKRLLSAAEELLRNRDYAGSRARALEAMQMDPRIAGAEQVIAICDVFLALPAGGSGPSPSPNWYAILKLEPFTEDDDLIVEQFKNVITLLSPARYLYSHAYEAYKLVREAFRVLSCEEKKGAFDEELRRKPAEEEIRVVEDEGFYTMCPFCYWVFEYERVYVGCCLRCQNCRKGFHGLEIQWPPPEASGSSLVGFIPLGVRVDEVDENVGNRSGVNVVDISDDDDKLKPDVVSGNGDVANENENENEKDRGVAGVAQGSGVKSNARERGGRRKTVASRSKKVMGRGIPRSRIEDGRAGGGGEASSSGGAATSEVQFKEGDDDLMVCLEDL</sequence>
<evidence type="ECO:0000313" key="2">
    <source>
        <dbReference type="EnsemblPlants" id="Kaladp0024s0512.1.v1.1.CDS.1"/>
    </source>
</evidence>
<accession>A0A7N0T6Z2</accession>
<proteinExistence type="predicted"/>
<dbReference type="Gene3D" id="1.10.287.110">
    <property type="entry name" value="DnaJ domain"/>
    <property type="match status" value="1"/>
</dbReference>
<evidence type="ECO:0008006" key="4">
    <source>
        <dbReference type="Google" id="ProtNLM"/>
    </source>
</evidence>
<evidence type="ECO:0000313" key="3">
    <source>
        <dbReference type="Proteomes" id="UP000594263"/>
    </source>
</evidence>
<feature type="region of interest" description="Disordered" evidence="1">
    <location>
        <begin position="215"/>
        <end position="323"/>
    </location>
</feature>
<dbReference type="PANTHER" id="PTHR45496:SF12">
    <property type="entry name" value="J DOMAIN-CONTAINING PROTEIN"/>
    <property type="match status" value="1"/>
</dbReference>
<dbReference type="InterPro" id="IPR036869">
    <property type="entry name" value="J_dom_sf"/>
</dbReference>